<dbReference type="Proteomes" id="UP000002714">
    <property type="component" value="Chromosome"/>
</dbReference>
<gene>
    <name evidence="2" type="ordered locus">Suden_0417</name>
</gene>
<dbReference type="CDD" id="cd00130">
    <property type="entry name" value="PAS"/>
    <property type="match status" value="1"/>
</dbReference>
<evidence type="ECO:0000313" key="2">
    <source>
        <dbReference type="EMBL" id="ABB43698.1"/>
    </source>
</evidence>
<accession>Q30TI3</accession>
<keyword evidence="3" id="KW-1185">Reference proteome</keyword>
<name>Q30TI3_SULDN</name>
<dbReference type="SMART" id="SM00091">
    <property type="entry name" value="PAS"/>
    <property type="match status" value="1"/>
</dbReference>
<reference evidence="2 3" key="1">
    <citation type="journal article" date="2008" name="Appl. Environ. Microbiol.">
        <title>Genome of the epsilonproteobacterial chemolithoautotroph Sulfurimonas denitrificans.</title>
        <authorList>
            <person name="Sievert S.M."/>
            <person name="Scott K.M."/>
            <person name="Klotz M.G."/>
            <person name="Chain P.S.G."/>
            <person name="Hauser L.J."/>
            <person name="Hemp J."/>
            <person name="Huegler M."/>
            <person name="Land M."/>
            <person name="Lapidus A."/>
            <person name="Larimer F.W."/>
            <person name="Lucas S."/>
            <person name="Malfatti S.A."/>
            <person name="Meyer F."/>
            <person name="Paulsen I.T."/>
            <person name="Ren Q."/>
            <person name="Simon J."/>
            <person name="Bailey K."/>
            <person name="Diaz E."/>
            <person name="Fitzpatrick K.A."/>
            <person name="Glover B."/>
            <person name="Gwatney N."/>
            <person name="Korajkic A."/>
            <person name="Long A."/>
            <person name="Mobberley J.M."/>
            <person name="Pantry S.N."/>
            <person name="Pazder G."/>
            <person name="Peterson S."/>
            <person name="Quintanilla J.D."/>
            <person name="Sprinkle R."/>
            <person name="Stephens J."/>
            <person name="Thomas P."/>
            <person name="Vaughn R."/>
            <person name="Weber M.J."/>
            <person name="Wooten L.L."/>
        </authorList>
    </citation>
    <scope>NUCLEOTIDE SEQUENCE [LARGE SCALE GENOMIC DNA]</scope>
    <source>
        <strain evidence="3">ATCC 33889 / DSM 1251</strain>
    </source>
</reference>
<sequence>MNKIVPNDKEYIFQGKVAICQTDLEGNITFVNRKFCEISGYSVDELNKKNINMLKHPDTNPSIYEKMCSTLKGALVYNDMLKIIRKDGSYYWVDIEVTNIVDKQERISGYISISKPSARKNIQYEMN</sequence>
<dbReference type="AlphaFoldDB" id="Q30TI3"/>
<dbReference type="SUPFAM" id="SSF55785">
    <property type="entry name" value="PYP-like sensor domain (PAS domain)"/>
    <property type="match status" value="1"/>
</dbReference>
<dbReference type="RefSeq" id="WP_011372052.1">
    <property type="nucleotide sequence ID" value="NC_007575.1"/>
</dbReference>
<dbReference type="Pfam" id="PF08447">
    <property type="entry name" value="PAS_3"/>
    <property type="match status" value="1"/>
</dbReference>
<evidence type="ECO:0000313" key="3">
    <source>
        <dbReference type="Proteomes" id="UP000002714"/>
    </source>
</evidence>
<dbReference type="InterPro" id="IPR000014">
    <property type="entry name" value="PAS"/>
</dbReference>
<dbReference type="NCBIfam" id="TIGR00229">
    <property type="entry name" value="sensory_box"/>
    <property type="match status" value="1"/>
</dbReference>
<dbReference type="HOGENOM" id="CLU_097884_2_2_7"/>
<evidence type="ECO:0000259" key="1">
    <source>
        <dbReference type="PROSITE" id="PS50112"/>
    </source>
</evidence>
<dbReference type="OrthoDB" id="9765776at2"/>
<dbReference type="Gene3D" id="3.30.450.20">
    <property type="entry name" value="PAS domain"/>
    <property type="match status" value="1"/>
</dbReference>
<dbReference type="EMBL" id="CP000153">
    <property type="protein sequence ID" value="ABB43698.1"/>
    <property type="molecule type" value="Genomic_DNA"/>
</dbReference>
<feature type="domain" description="PAS" evidence="1">
    <location>
        <begin position="23"/>
        <end position="74"/>
    </location>
</feature>
<dbReference type="STRING" id="326298.Suden_0417"/>
<protein>
    <submittedName>
        <fullName evidence="2">Putative PAS/PAC sensor protein</fullName>
    </submittedName>
</protein>
<dbReference type="eggNOG" id="COG3829">
    <property type="taxonomic scope" value="Bacteria"/>
</dbReference>
<dbReference type="PROSITE" id="PS50112">
    <property type="entry name" value="PAS"/>
    <property type="match status" value="1"/>
</dbReference>
<dbReference type="InterPro" id="IPR035965">
    <property type="entry name" value="PAS-like_dom_sf"/>
</dbReference>
<organism evidence="2 3">
    <name type="scientific">Sulfurimonas denitrificans (strain ATCC 33889 / DSM 1251)</name>
    <name type="common">Thiomicrospira denitrificans (strain ATCC 33889 / DSM 1251)</name>
    <dbReference type="NCBI Taxonomy" id="326298"/>
    <lineage>
        <taxon>Bacteria</taxon>
        <taxon>Pseudomonadati</taxon>
        <taxon>Campylobacterota</taxon>
        <taxon>Epsilonproteobacteria</taxon>
        <taxon>Campylobacterales</taxon>
        <taxon>Sulfurimonadaceae</taxon>
        <taxon>Sulfurimonas</taxon>
    </lineage>
</organism>
<dbReference type="InterPro" id="IPR013655">
    <property type="entry name" value="PAS_fold_3"/>
</dbReference>
<proteinExistence type="predicted"/>
<dbReference type="KEGG" id="tdn:Suden_0417"/>